<dbReference type="RefSeq" id="WP_106632767.1">
    <property type="nucleotide sequence ID" value="NZ_PXXO01000013.1"/>
</dbReference>
<comment type="caution">
    <text evidence="3">The sequence shown here is derived from an EMBL/GenBank/DDBJ whole genome shotgun (WGS) entry which is preliminary data.</text>
</comment>
<evidence type="ECO:0000256" key="1">
    <source>
        <dbReference type="ARBA" id="ARBA00006068"/>
    </source>
</evidence>
<feature type="domain" description="Cell envelope-related transcriptional attenuator" evidence="2">
    <location>
        <begin position="78"/>
        <end position="222"/>
    </location>
</feature>
<dbReference type="InterPro" id="IPR004474">
    <property type="entry name" value="LytR_CpsA_psr"/>
</dbReference>
<sequence length="307" mass="33421">MRTPAAKRPRKRSKRGAVLLAIGVGLGGGLLLAGPLSELLSDTASGANNAITNPFAAWSGITNQDILLLGTDVGGGNTDVIASLRVDGGITRITQVPRDTYIEAEGYGPHKINSLYSLGGTDLLKRELARKLGRPITHHLVVNLSAIRRMADALGGIEVDVPKRMAYTDNSQGLYIDLQPGLQNLKGQDLEGFLRFRHDEMGDIGRLERQQTALQALFRKLTRPEHLVRLPILLAAAGKDLKTDLGPMELGGLITAMGTTQLETKRLGGRPFYRDDISYWEAEWPQPVLDGSKEAESSGDGRYRFLF</sequence>
<protein>
    <submittedName>
        <fullName evidence="3">Transcriptional regulator</fullName>
    </submittedName>
</protein>
<proteinExistence type="inferred from homology"/>
<evidence type="ECO:0000313" key="4">
    <source>
        <dbReference type="Proteomes" id="UP000243002"/>
    </source>
</evidence>
<keyword evidence="4" id="KW-1185">Reference proteome</keyword>
<dbReference type="EMBL" id="PXXO01000013">
    <property type="protein sequence ID" value="PSJ04327.1"/>
    <property type="molecule type" value="Genomic_DNA"/>
</dbReference>
<organism evidence="3 4">
    <name type="scientific">Cyanobium usitatum str. Tous</name>
    <dbReference type="NCBI Taxonomy" id="2116684"/>
    <lineage>
        <taxon>Bacteria</taxon>
        <taxon>Bacillati</taxon>
        <taxon>Cyanobacteriota</taxon>
        <taxon>Cyanophyceae</taxon>
        <taxon>Synechococcales</taxon>
        <taxon>Prochlorococcaceae</taxon>
        <taxon>Cyanobium</taxon>
    </lineage>
</organism>
<dbReference type="PANTHER" id="PTHR33392:SF6">
    <property type="entry name" value="POLYISOPRENYL-TEICHOIC ACID--PEPTIDOGLYCAN TEICHOIC ACID TRANSFERASE TAGU"/>
    <property type="match status" value="1"/>
</dbReference>
<dbReference type="Proteomes" id="UP000243002">
    <property type="component" value="Unassembled WGS sequence"/>
</dbReference>
<dbReference type="Pfam" id="PF03816">
    <property type="entry name" value="LytR_cpsA_psr"/>
    <property type="match status" value="1"/>
</dbReference>
<evidence type="ECO:0000259" key="2">
    <source>
        <dbReference type="Pfam" id="PF03816"/>
    </source>
</evidence>
<comment type="similarity">
    <text evidence="1">Belongs to the LytR/CpsA/Psr (LCP) family.</text>
</comment>
<reference evidence="3 4" key="1">
    <citation type="journal article" date="2018" name="Environ. Microbiol.">
        <title>Ecological and genomic features of two widespread freshwater picocyanobacteria.</title>
        <authorList>
            <person name="Cabello-Yeves P.J."/>
            <person name="Picazo A."/>
            <person name="Camacho A."/>
            <person name="Callieri C."/>
            <person name="Rosselli R."/>
            <person name="Roda-Garcia J.J."/>
            <person name="Coutinho F.H."/>
            <person name="Rodriguez-Valera F."/>
        </authorList>
    </citation>
    <scope>NUCLEOTIDE SEQUENCE [LARGE SCALE GENOMIC DNA]</scope>
    <source>
        <strain evidence="3 4">Tous</strain>
    </source>
</reference>
<dbReference type="Gene3D" id="3.40.630.190">
    <property type="entry name" value="LCP protein"/>
    <property type="match status" value="1"/>
</dbReference>
<dbReference type="NCBIfam" id="TIGR00350">
    <property type="entry name" value="lytR_cpsA_psr"/>
    <property type="match status" value="1"/>
</dbReference>
<dbReference type="AlphaFoldDB" id="A0A2P7MT20"/>
<name>A0A2P7MT20_9CYAN</name>
<dbReference type="InterPro" id="IPR050922">
    <property type="entry name" value="LytR/CpsA/Psr_CW_biosynth"/>
</dbReference>
<accession>A0A2P7MT20</accession>
<dbReference type="PANTHER" id="PTHR33392">
    <property type="entry name" value="POLYISOPRENYL-TEICHOIC ACID--PEPTIDOGLYCAN TEICHOIC ACID TRANSFERASE TAGU"/>
    <property type="match status" value="1"/>
</dbReference>
<evidence type="ECO:0000313" key="3">
    <source>
        <dbReference type="EMBL" id="PSJ04327.1"/>
    </source>
</evidence>
<gene>
    <name evidence="3" type="ORF">C7K55_10945</name>
</gene>
<dbReference type="OrthoDB" id="305468at2"/>